<gene>
    <name evidence="1" type="ORF">EP13_05030</name>
</gene>
<proteinExistence type="predicted"/>
<name>A0A075NZS3_9ALTE</name>
<dbReference type="AlphaFoldDB" id="A0A075NZS3"/>
<dbReference type="EMBL" id="CP008849">
    <property type="protein sequence ID" value="AIF98115.1"/>
    <property type="molecule type" value="Genomic_DNA"/>
</dbReference>
<dbReference type="KEGG" id="aal:EP13_05030"/>
<evidence type="ECO:0000313" key="1">
    <source>
        <dbReference type="EMBL" id="AIF98115.1"/>
    </source>
</evidence>
<protein>
    <submittedName>
        <fullName evidence="1">Signal peptide protein</fullName>
    </submittedName>
</protein>
<sequence length="323" mass="35965">MKNKLTLNSVERISAPAPHCAFTDLIASPFEKHLTAVFCCYRQACDHVSLDGQIVIVKYSLLSKEKHYQHLQVPDTDLRDPKFSFDGEVLYLTAYAKRKCPTTGSISTDMVSFHTTTGMSWSGPHSFGKPGWWLWNLTFFNHTAYGFAYNRGKNRIDLYAGHPNKQMDLVTDHALSLATHQLGYPNESHILFSQNGSATAVVRRDADSYSAMLGESSPPYTSWTWKDLGCYIGGPVMYALSETHYLVAGRDWDGEVSTTKIWSLEKGSAQLSVLLTLPSGGDNSYPGMVIDGDTLYLSYYSSHIDKSTRVYLAEISGLNALHC</sequence>
<dbReference type="GeneID" id="78254293"/>
<reference evidence="1 2" key="1">
    <citation type="submission" date="2014-06" db="EMBL/GenBank/DDBJ databases">
        <title>Genomes of Alteromonas australica, a world apart.</title>
        <authorList>
            <person name="Gonzaga A."/>
            <person name="Lopez-Perez M."/>
            <person name="Rodriguez-Valera F."/>
        </authorList>
    </citation>
    <scope>NUCLEOTIDE SEQUENCE [LARGE SCALE GENOMIC DNA]</scope>
    <source>
        <strain evidence="1 2">H 17</strain>
    </source>
</reference>
<evidence type="ECO:0000313" key="2">
    <source>
        <dbReference type="Proteomes" id="UP000056090"/>
    </source>
</evidence>
<dbReference type="RefSeq" id="WP_044056314.1">
    <property type="nucleotide sequence ID" value="NZ_CBCSKJ010000001.1"/>
</dbReference>
<organism evidence="1 2">
    <name type="scientific">Alteromonas australica</name>
    <dbReference type="NCBI Taxonomy" id="589873"/>
    <lineage>
        <taxon>Bacteria</taxon>
        <taxon>Pseudomonadati</taxon>
        <taxon>Pseudomonadota</taxon>
        <taxon>Gammaproteobacteria</taxon>
        <taxon>Alteromonadales</taxon>
        <taxon>Alteromonadaceae</taxon>
        <taxon>Alteromonas/Salinimonas group</taxon>
        <taxon>Alteromonas</taxon>
    </lineage>
</organism>
<keyword evidence="2" id="KW-1185">Reference proteome</keyword>
<dbReference type="Proteomes" id="UP000056090">
    <property type="component" value="Chromosome"/>
</dbReference>
<accession>A0A075NZS3</accession>
<dbReference type="eggNOG" id="COG1621">
    <property type="taxonomic scope" value="Bacteria"/>
</dbReference>